<name>A0A3G1A9Z0_9CREN</name>
<protein>
    <recommendedName>
        <fullName evidence="3">Exonuclease</fullName>
    </recommendedName>
</protein>
<organism evidence="1 2">
    <name type="scientific">Thermofilum adornatum 1505</name>
    <dbReference type="NCBI Taxonomy" id="697581"/>
    <lineage>
        <taxon>Archaea</taxon>
        <taxon>Thermoproteota</taxon>
        <taxon>Thermoprotei</taxon>
        <taxon>Thermofilales</taxon>
        <taxon>Thermofilaceae</taxon>
        <taxon>Thermofilum</taxon>
    </lineage>
</organism>
<sequence>MLDKFIPVLHNTNSSQRVADTARIAFGLGYKTLVISKAVGPAAQIGLPEAQKLAIRYNANIIFLSDLSEVIELLQPDVTLVVVPGKYGGANLSETLSKLSQRLSEIKKVLLVFGGSEPGLTQKEMKLGEVVHPDGVIEDIGTVGTVAITLYTVSQTIQTRQV</sequence>
<gene>
    <name evidence="1" type="ORF">TCARB_1687</name>
</gene>
<dbReference type="EMBL" id="CP007493">
    <property type="protein sequence ID" value="AJB42727.1"/>
    <property type="molecule type" value="Genomic_DNA"/>
</dbReference>
<dbReference type="GeneID" id="25407094"/>
<dbReference type="RefSeq" id="WP_052887176.1">
    <property type="nucleotide sequence ID" value="NZ_CP007493.1"/>
</dbReference>
<reference evidence="2" key="1">
    <citation type="book" date="2010" name="EXTREMOPHILES" publisher="0:0-0">
        <title>Complete genome sequences of ten hyperthermophilic archaea reveal their metabolic capabilities and possible ecological roles.</title>
        <editorList>
            <person name="?"/>
        </editorList>
        <authorList>
            <person name="Ravin N.V."/>
            <person name="Mardanov A.V."/>
            <person name="Bonch-Osmolovskaya E.A."/>
            <person name="Skryabin K.G."/>
        </authorList>
    </citation>
    <scope>NUCLEOTIDE SEQUENCE [LARGE SCALE GENOMIC DNA]</scope>
    <source>
        <strain evidence="2">1505</strain>
    </source>
</reference>
<proteinExistence type="predicted"/>
<accession>A0A3G1A9Z0</accession>
<dbReference type="AlphaFoldDB" id="A0A3G1A9Z0"/>
<dbReference type="Pfam" id="PF09895">
    <property type="entry name" value="DUF2122"/>
    <property type="match status" value="1"/>
</dbReference>
<evidence type="ECO:0008006" key="3">
    <source>
        <dbReference type="Google" id="ProtNLM"/>
    </source>
</evidence>
<dbReference type="InterPro" id="IPR018665">
    <property type="entry name" value="DUF2122_RecB-nuclease-rel"/>
</dbReference>
<evidence type="ECO:0000313" key="1">
    <source>
        <dbReference type="EMBL" id="AJB42727.1"/>
    </source>
</evidence>
<evidence type="ECO:0000313" key="2">
    <source>
        <dbReference type="Proteomes" id="UP000266720"/>
    </source>
</evidence>
<dbReference type="Proteomes" id="UP000266720">
    <property type="component" value="Chromosome"/>
</dbReference>
<dbReference type="KEGG" id="tcb:TCARB_1687"/>